<comment type="similarity">
    <text evidence="2">Belongs to the glycosyl hydrolase 29 family.</text>
</comment>
<dbReference type="InterPro" id="IPR006311">
    <property type="entry name" value="TAT_signal"/>
</dbReference>
<dbReference type="PROSITE" id="PS51318">
    <property type="entry name" value="TAT"/>
    <property type="match status" value="1"/>
</dbReference>
<evidence type="ECO:0000256" key="6">
    <source>
        <dbReference type="ARBA" id="ARBA00023295"/>
    </source>
</evidence>
<dbReference type="PANTHER" id="PTHR10030">
    <property type="entry name" value="ALPHA-L-FUCOSIDASE"/>
    <property type="match status" value="1"/>
</dbReference>
<evidence type="ECO:0000256" key="1">
    <source>
        <dbReference type="ARBA" id="ARBA00004071"/>
    </source>
</evidence>
<proteinExistence type="inferred from homology"/>
<evidence type="ECO:0000313" key="8">
    <source>
        <dbReference type="EMBL" id="SNT41530.1"/>
    </source>
</evidence>
<accession>A0A239MGA2</accession>
<keyword evidence="5" id="KW-0378">Hydrolase</keyword>
<protein>
    <recommendedName>
        <fullName evidence="3">alpha-L-fucosidase</fullName>
        <ecNumber evidence="3">3.2.1.51</ecNumber>
    </recommendedName>
</protein>
<dbReference type="InterPro" id="IPR013780">
    <property type="entry name" value="Glyco_hydro_b"/>
</dbReference>
<keyword evidence="4" id="KW-0732">Signal</keyword>
<dbReference type="GO" id="GO:0016139">
    <property type="term" value="P:glycoside catabolic process"/>
    <property type="evidence" value="ECO:0007669"/>
    <property type="project" value="TreeGrafter"/>
</dbReference>
<dbReference type="Gene3D" id="3.20.20.80">
    <property type="entry name" value="Glycosidases"/>
    <property type="match status" value="1"/>
</dbReference>
<keyword evidence="9" id="KW-1185">Reference proteome</keyword>
<dbReference type="InterPro" id="IPR057739">
    <property type="entry name" value="Glyco_hydro_29_N"/>
</dbReference>
<dbReference type="SMART" id="SM00812">
    <property type="entry name" value="Alpha_L_fucos"/>
    <property type="match status" value="1"/>
</dbReference>
<evidence type="ECO:0000256" key="2">
    <source>
        <dbReference type="ARBA" id="ARBA00007951"/>
    </source>
</evidence>
<dbReference type="GO" id="GO:0006004">
    <property type="term" value="P:fucose metabolic process"/>
    <property type="evidence" value="ECO:0007669"/>
    <property type="project" value="InterPro"/>
</dbReference>
<dbReference type="Gene3D" id="2.60.40.1180">
    <property type="entry name" value="Golgi alpha-mannosidase II"/>
    <property type="match status" value="1"/>
</dbReference>
<evidence type="ECO:0000256" key="3">
    <source>
        <dbReference type="ARBA" id="ARBA00012662"/>
    </source>
</evidence>
<gene>
    <name evidence="8" type="ORF">SAMN05421770_11242</name>
</gene>
<name>A0A239MGA2_9BACT</name>
<dbReference type="GO" id="GO:0004560">
    <property type="term" value="F:alpha-L-fucosidase activity"/>
    <property type="evidence" value="ECO:0007669"/>
    <property type="project" value="InterPro"/>
</dbReference>
<dbReference type="InterPro" id="IPR017853">
    <property type="entry name" value="GH"/>
</dbReference>
<dbReference type="OrthoDB" id="107551at2"/>
<dbReference type="GO" id="GO:0005764">
    <property type="term" value="C:lysosome"/>
    <property type="evidence" value="ECO:0007669"/>
    <property type="project" value="TreeGrafter"/>
</dbReference>
<dbReference type="InterPro" id="IPR000933">
    <property type="entry name" value="Glyco_hydro_29"/>
</dbReference>
<evidence type="ECO:0000313" key="9">
    <source>
        <dbReference type="Proteomes" id="UP000198356"/>
    </source>
</evidence>
<organism evidence="8 9">
    <name type="scientific">Granulicella rosea</name>
    <dbReference type="NCBI Taxonomy" id="474952"/>
    <lineage>
        <taxon>Bacteria</taxon>
        <taxon>Pseudomonadati</taxon>
        <taxon>Acidobacteriota</taxon>
        <taxon>Terriglobia</taxon>
        <taxon>Terriglobales</taxon>
        <taxon>Acidobacteriaceae</taxon>
        <taxon>Granulicella</taxon>
    </lineage>
</organism>
<reference evidence="8 9" key="1">
    <citation type="submission" date="2017-06" db="EMBL/GenBank/DDBJ databases">
        <authorList>
            <person name="Kim H.J."/>
            <person name="Triplett B.A."/>
        </authorList>
    </citation>
    <scope>NUCLEOTIDE SEQUENCE [LARGE SCALE GENOMIC DNA]</scope>
    <source>
        <strain evidence="8 9">DSM 18704</strain>
    </source>
</reference>
<evidence type="ECO:0000256" key="5">
    <source>
        <dbReference type="ARBA" id="ARBA00022801"/>
    </source>
</evidence>
<keyword evidence="6" id="KW-0326">Glycosidase</keyword>
<dbReference type="SUPFAM" id="SSF51445">
    <property type="entry name" value="(Trans)glycosidases"/>
    <property type="match status" value="1"/>
</dbReference>
<dbReference type="PRINTS" id="PR00741">
    <property type="entry name" value="GLHYDRLASE29"/>
</dbReference>
<dbReference type="EC" id="3.2.1.51" evidence="3"/>
<dbReference type="EMBL" id="FZOU01000012">
    <property type="protein sequence ID" value="SNT41530.1"/>
    <property type="molecule type" value="Genomic_DNA"/>
</dbReference>
<dbReference type="InterPro" id="IPR016286">
    <property type="entry name" value="FUC_metazoa-typ"/>
</dbReference>
<dbReference type="Proteomes" id="UP000198356">
    <property type="component" value="Unassembled WGS sequence"/>
</dbReference>
<evidence type="ECO:0000259" key="7">
    <source>
        <dbReference type="Pfam" id="PF01120"/>
    </source>
</evidence>
<dbReference type="RefSeq" id="WP_089410321.1">
    <property type="nucleotide sequence ID" value="NZ_FZOU01000012.1"/>
</dbReference>
<dbReference type="Pfam" id="PF01120">
    <property type="entry name" value="Alpha_L_fucos"/>
    <property type="match status" value="1"/>
</dbReference>
<sequence>MLNGFGSLLSRREFLARTSLAGAASMFPRTLLAMQEGAPAGAPDAYAKARPAIAGPFQPTWESIRDNHRTPSWLNPAKFGIFIHWGLYSIPAHINEWYIKHMYTSDVEWHTKHYGPPDKFGYKDFIPLFTVPKYRPEEWAALFKQAGAGYVVPVAEHHDGFAMYDSELTPWCAGKMGPKRDLLGELAKAVRGQGLTFGLSSHRMEHHDFAYPRPGLPNDQTDPRYAGFYGPPIPGDMNDGGASKAFQEDWLARVQELIDKYQPEMIYFDNGVNPRAYDDVKLRAAAYYFNRAAEWKKEVTFATKDLAYLAGSVQDFEKANRMPRWIYPPAWQVDDTLGSTWGYTEGMTYRSAESILWELIEIASMGGNLMLNISPMGDGSIPDAQQKILIAMGEWLRTHGAGIYGSRPWERYGEGADVPWECPPDWKGGSTANQTDSIKGRPRVKLTEADFRFTTNKGSMFVYGYKYPQGEAAIRSLQAGAARVERVTLLGAGSAPLKFRQTPAALIVELPSRLPSNMPYGLKIEGVESLG</sequence>
<dbReference type="PANTHER" id="PTHR10030:SF37">
    <property type="entry name" value="ALPHA-L-FUCOSIDASE-RELATED"/>
    <property type="match status" value="1"/>
</dbReference>
<feature type="domain" description="Glycoside hydrolase family 29 N-terminal" evidence="7">
    <location>
        <begin position="52"/>
        <end position="400"/>
    </location>
</feature>
<evidence type="ECO:0000256" key="4">
    <source>
        <dbReference type="ARBA" id="ARBA00022729"/>
    </source>
</evidence>
<dbReference type="AlphaFoldDB" id="A0A239MGA2"/>
<comment type="function">
    <text evidence="1">Alpha-L-fucosidase is responsible for hydrolyzing the alpha-1,6-linked fucose joined to the reducing-end N-acetylglucosamine of the carbohydrate moieties of glycoproteins.</text>
</comment>